<dbReference type="Gene3D" id="6.10.140.140">
    <property type="match status" value="2"/>
</dbReference>
<dbReference type="SMART" id="SM00355">
    <property type="entry name" value="ZnF_C2H2"/>
    <property type="match status" value="1"/>
</dbReference>
<keyword evidence="11" id="KW-1185">Reference proteome</keyword>
<dbReference type="Proteomes" id="UP000700334">
    <property type="component" value="Unassembled WGS sequence"/>
</dbReference>
<dbReference type="InterPro" id="IPR036051">
    <property type="entry name" value="KRAB_dom_sf"/>
</dbReference>
<evidence type="ECO:0000256" key="1">
    <source>
        <dbReference type="ARBA" id="ARBA00004123"/>
    </source>
</evidence>
<organism evidence="10 11">
    <name type="scientific">Galemys pyrenaicus</name>
    <name type="common">Iberian desman</name>
    <name type="synonym">Pyrenean desman</name>
    <dbReference type="NCBI Taxonomy" id="202257"/>
    <lineage>
        <taxon>Eukaryota</taxon>
        <taxon>Metazoa</taxon>
        <taxon>Chordata</taxon>
        <taxon>Craniata</taxon>
        <taxon>Vertebrata</taxon>
        <taxon>Euteleostomi</taxon>
        <taxon>Mammalia</taxon>
        <taxon>Eutheria</taxon>
        <taxon>Laurasiatheria</taxon>
        <taxon>Eulipotyphla</taxon>
        <taxon>Talpidae</taxon>
        <taxon>Galemys</taxon>
    </lineage>
</organism>
<dbReference type="InterPro" id="IPR036236">
    <property type="entry name" value="Znf_C2H2_sf"/>
</dbReference>
<dbReference type="PROSITE" id="PS50805">
    <property type="entry name" value="KRAB"/>
    <property type="match status" value="2"/>
</dbReference>
<evidence type="ECO:0000259" key="9">
    <source>
        <dbReference type="PROSITE" id="PS50805"/>
    </source>
</evidence>
<evidence type="ECO:0000259" key="8">
    <source>
        <dbReference type="PROSITE" id="PS50157"/>
    </source>
</evidence>
<dbReference type="GO" id="GO:0005634">
    <property type="term" value="C:nucleus"/>
    <property type="evidence" value="ECO:0007669"/>
    <property type="project" value="UniProtKB-SubCell"/>
</dbReference>
<dbReference type="GO" id="GO:0000977">
    <property type="term" value="F:RNA polymerase II transcription regulatory region sequence-specific DNA binding"/>
    <property type="evidence" value="ECO:0007669"/>
    <property type="project" value="TreeGrafter"/>
</dbReference>
<dbReference type="PROSITE" id="PS00028">
    <property type="entry name" value="ZINC_FINGER_C2H2_1"/>
    <property type="match status" value="1"/>
</dbReference>
<gene>
    <name evidence="10" type="ORF">J0S82_018283</name>
</gene>
<evidence type="ECO:0000313" key="11">
    <source>
        <dbReference type="Proteomes" id="UP000700334"/>
    </source>
</evidence>
<evidence type="ECO:0000313" key="10">
    <source>
        <dbReference type="EMBL" id="KAG8515351.1"/>
    </source>
</evidence>
<dbReference type="SUPFAM" id="SSF109640">
    <property type="entry name" value="KRAB domain (Kruppel-associated box)"/>
    <property type="match status" value="2"/>
</dbReference>
<dbReference type="OrthoDB" id="9836105at2759"/>
<name>A0A8J6A583_GALPY</name>
<dbReference type="PANTHER" id="PTHR24381">
    <property type="entry name" value="ZINC FINGER PROTEIN"/>
    <property type="match status" value="1"/>
</dbReference>
<comment type="caution">
    <text evidence="10">The sequence shown here is derived from an EMBL/GenBank/DDBJ whole genome shotgun (WGS) entry which is preliminary data.</text>
</comment>
<dbReference type="PROSITE" id="PS50157">
    <property type="entry name" value="ZINC_FINGER_C2H2_2"/>
    <property type="match status" value="1"/>
</dbReference>
<feature type="domain" description="KRAB" evidence="9">
    <location>
        <begin position="3"/>
        <end position="80"/>
    </location>
</feature>
<dbReference type="Pfam" id="PF01352">
    <property type="entry name" value="KRAB"/>
    <property type="match status" value="2"/>
</dbReference>
<keyword evidence="5" id="KW-0862">Zinc</keyword>
<dbReference type="EMBL" id="JAGFMF010011711">
    <property type="protein sequence ID" value="KAG8515351.1"/>
    <property type="molecule type" value="Genomic_DNA"/>
</dbReference>
<feature type="non-terminal residue" evidence="10">
    <location>
        <position position="1314"/>
    </location>
</feature>
<dbReference type="InterPro" id="IPR001909">
    <property type="entry name" value="KRAB"/>
</dbReference>
<accession>A0A8J6A583</accession>
<dbReference type="GO" id="GO:0000981">
    <property type="term" value="F:DNA-binding transcription factor activity, RNA polymerase II-specific"/>
    <property type="evidence" value="ECO:0007669"/>
    <property type="project" value="TreeGrafter"/>
</dbReference>
<reference evidence="10" key="1">
    <citation type="journal article" date="2021" name="Evol. Appl.">
        <title>The genome of the Pyrenean desman and the effects of bottlenecks and inbreeding on the genomic landscape of an endangered species.</title>
        <authorList>
            <person name="Escoda L."/>
            <person name="Castresana J."/>
        </authorList>
    </citation>
    <scope>NUCLEOTIDE SEQUENCE</scope>
    <source>
        <strain evidence="10">IBE-C5619</strain>
    </source>
</reference>
<evidence type="ECO:0000256" key="6">
    <source>
        <dbReference type="ARBA" id="ARBA00023242"/>
    </source>
</evidence>
<dbReference type="Gene3D" id="3.30.160.60">
    <property type="entry name" value="Classic Zinc Finger"/>
    <property type="match status" value="2"/>
</dbReference>
<feature type="domain" description="KRAB" evidence="9">
    <location>
        <begin position="198"/>
        <end position="271"/>
    </location>
</feature>
<evidence type="ECO:0000256" key="7">
    <source>
        <dbReference type="PROSITE-ProRule" id="PRU00042"/>
    </source>
</evidence>
<dbReference type="CDD" id="cd07765">
    <property type="entry name" value="KRAB_A-box"/>
    <property type="match status" value="2"/>
</dbReference>
<keyword evidence="2" id="KW-0479">Metal-binding</keyword>
<evidence type="ECO:0000256" key="4">
    <source>
        <dbReference type="ARBA" id="ARBA00022771"/>
    </source>
</evidence>
<feature type="domain" description="C2H2-type" evidence="8">
    <location>
        <begin position="160"/>
        <end position="187"/>
    </location>
</feature>
<dbReference type="SUPFAM" id="SSF57667">
    <property type="entry name" value="beta-beta-alpha zinc fingers"/>
    <property type="match status" value="2"/>
</dbReference>
<dbReference type="FunFam" id="3.30.160.60:FF:000690">
    <property type="entry name" value="Zinc finger protein 354C"/>
    <property type="match status" value="1"/>
</dbReference>
<feature type="non-terminal residue" evidence="10">
    <location>
        <position position="1"/>
    </location>
</feature>
<keyword evidence="6" id="KW-0539">Nucleus</keyword>
<dbReference type="InterPro" id="IPR013087">
    <property type="entry name" value="Znf_C2H2_type"/>
</dbReference>
<dbReference type="SMART" id="SM00349">
    <property type="entry name" value="KRAB"/>
    <property type="match status" value="2"/>
</dbReference>
<keyword evidence="4 7" id="KW-0863">Zinc-finger</keyword>
<comment type="subcellular location">
    <subcellularLocation>
        <location evidence="1">Nucleus</location>
    </subcellularLocation>
</comment>
<proteinExistence type="predicted"/>
<evidence type="ECO:0000256" key="2">
    <source>
        <dbReference type="ARBA" id="ARBA00022723"/>
    </source>
</evidence>
<protein>
    <submittedName>
        <fullName evidence="10">Zinc finger protein 45</fullName>
    </submittedName>
</protein>
<dbReference type="GO" id="GO:0008270">
    <property type="term" value="F:zinc ion binding"/>
    <property type="evidence" value="ECO:0007669"/>
    <property type="project" value="UniProtKB-KW"/>
</dbReference>
<dbReference type="PANTHER" id="PTHR24381:SF393">
    <property type="entry name" value="CHROMATIN-LINKED ADAPTOR FOR MSL PROTEINS, ISOFORM B"/>
    <property type="match status" value="1"/>
</dbReference>
<sequence>EPVTFRDVAVVFTEEELGLLDSAQRRLYRDVMLETFRNLLSLGDKNLNDIETLQEAGSKYLPHGELFCLQIWQQVTKELTRCQDSVINVQGTSSQSEKQGDTLHNDEEFGKGFNQSLYLQIHHSIHAREKHYKREECEKDIIQDSHLQIIQTAHAGKKPYKCEKCENTFRRLSSLQAHQRVHSTQKSYKYDISYKEAVTFKDVAVAFTEDELGLLDTAQRKLYRDVMLETFRNLISVGKHRLYPFKHGIFHLEMEKKLWMMKTGIQRDGKSGEKIEHEMETLSEAEPYEELSCWKIWEQIASDLASCQDSMIKSSHFHKQGDSSCKVGCLLFYISEFSVLTGENNESELRTVQDRGSHEELSCWKIWQQIASDLNRCQDSMMKSFQFHRQHYSTCQDEAVLSIQISKDENYLLNYKVDGLNNTGNLEFPTLRAQDDSFREISFTESHNYQKKYQQISMRTKLCQYKGHVKTINCISHHPSDNGVHISEVSSSCNAFEKDNVKISMLDKNNVFLTRQKPYRYNECEKTFSDLSAFDLIRSGIPRVNTHVVRKPRVISTLGGRAGGGTILGHYGKCSLANVLADPMHFRFRPAEPGNKGTDTRAHVRGLRPVFWNSARKHGGATLDASRLLGSESQSCFHSRLSNIFGLSAGQVAAKEAKDENIGFTCRHQNLGCSLDFKSLWMALLSPVRLLATLACPSWLLGPSAVMPSRDSDLPQKEQDNMTQFQLQSQQKVHTSEKTHCEQYEKASIVDLWFIVKSTQESLIIVMSVAGLPSVISPSGPSDVMHLIRAQLEFTSSIPSKSIQERSHTDVWSVARDSFFYNCMAALSVLLLTLLLPTFAPPEPLEDGETLPPLVLGESPISRGCCGGWGRRGSLAPPWILPPERASGKCSPEARSQGHFRLACVAPSVCLVAGGESVLRPHQLSELFTLSAGLVAASEDEDGSGVFGLGRMRKTEKGASHSASAWGCLLKILRRQAHLAIPPSPVFTCREFVMPSRDSDLPQEEQENMTQFQVNKAFVSVSEKTSSLQTRCRITPGGGRNALDDGNRKPEKWIFPSCLPYWSPWSVLFCFMVFDQLSLPSYKFPNHSLAYLGLYSNSISSVGSKIQCEMEAFQKGPLEYLSWDEPICWQLWNQVTSDFTSCLQRKSSQLLQDGSLQVSGNEINVKNHKNSSSVYNEHPNFPILTTQESCGNCYLSESQNQSRSKQIKLKNKLHMCETFMKKSPLSEFIKADTEQKLQEYNECGKHIGDGFTEHLSLGENLHPRIERGTSFSQTSGLPFPPSVLTGVRCSSQHSHLQTHQRIHTLMRLAKCHKS</sequence>
<keyword evidence="3" id="KW-0677">Repeat</keyword>
<evidence type="ECO:0000256" key="3">
    <source>
        <dbReference type="ARBA" id="ARBA00022737"/>
    </source>
</evidence>
<evidence type="ECO:0000256" key="5">
    <source>
        <dbReference type="ARBA" id="ARBA00022833"/>
    </source>
</evidence>